<organism evidence="4 5">
    <name type="scientific">Rhinocladiella mackenziei CBS 650.93</name>
    <dbReference type="NCBI Taxonomy" id="1442369"/>
    <lineage>
        <taxon>Eukaryota</taxon>
        <taxon>Fungi</taxon>
        <taxon>Dikarya</taxon>
        <taxon>Ascomycota</taxon>
        <taxon>Pezizomycotina</taxon>
        <taxon>Eurotiomycetes</taxon>
        <taxon>Chaetothyriomycetidae</taxon>
        <taxon>Chaetothyriales</taxon>
        <taxon>Herpotrichiellaceae</taxon>
        <taxon>Rhinocladiella</taxon>
    </lineage>
</organism>
<dbReference type="HOGENOM" id="CLU_002093_0_0_1"/>
<feature type="compositionally biased region" description="Basic and acidic residues" evidence="3">
    <location>
        <begin position="974"/>
        <end position="985"/>
    </location>
</feature>
<dbReference type="PANTHER" id="PTHR47566:SF1">
    <property type="entry name" value="PROTEIN NUD1"/>
    <property type="match status" value="1"/>
</dbReference>
<feature type="compositionally biased region" description="Basic and acidic residues" evidence="3">
    <location>
        <begin position="1134"/>
        <end position="1151"/>
    </location>
</feature>
<name>A0A0D2IY96_9EURO</name>
<dbReference type="GO" id="GO:0031028">
    <property type="term" value="P:septation initiation signaling"/>
    <property type="evidence" value="ECO:0007669"/>
    <property type="project" value="TreeGrafter"/>
</dbReference>
<dbReference type="InterPro" id="IPR001611">
    <property type="entry name" value="Leu-rich_rpt"/>
</dbReference>
<feature type="compositionally biased region" description="Polar residues" evidence="3">
    <location>
        <begin position="895"/>
        <end position="908"/>
    </location>
</feature>
<reference evidence="4 5" key="1">
    <citation type="submission" date="2015-01" db="EMBL/GenBank/DDBJ databases">
        <title>The Genome Sequence of Rhinocladiella mackenzie CBS 650.93.</title>
        <authorList>
            <consortium name="The Broad Institute Genomics Platform"/>
            <person name="Cuomo C."/>
            <person name="de Hoog S."/>
            <person name="Gorbushina A."/>
            <person name="Stielow B."/>
            <person name="Teixiera M."/>
            <person name="Abouelleil A."/>
            <person name="Chapman S.B."/>
            <person name="Priest M."/>
            <person name="Young S.K."/>
            <person name="Wortman J."/>
            <person name="Nusbaum C."/>
            <person name="Birren B."/>
        </authorList>
    </citation>
    <scope>NUCLEOTIDE SEQUENCE [LARGE SCALE GENOMIC DNA]</scope>
    <source>
        <strain evidence="4 5">CBS 650.93</strain>
    </source>
</reference>
<feature type="region of interest" description="Disordered" evidence="3">
    <location>
        <begin position="331"/>
        <end position="373"/>
    </location>
</feature>
<evidence type="ECO:0008006" key="6">
    <source>
        <dbReference type="Google" id="ProtNLM"/>
    </source>
</evidence>
<feature type="compositionally biased region" description="Low complexity" evidence="3">
    <location>
        <begin position="883"/>
        <end position="894"/>
    </location>
</feature>
<feature type="compositionally biased region" description="Basic and acidic residues" evidence="3">
    <location>
        <begin position="580"/>
        <end position="601"/>
    </location>
</feature>
<dbReference type="STRING" id="1442369.A0A0D2IY96"/>
<feature type="region of interest" description="Disordered" evidence="3">
    <location>
        <begin position="846"/>
        <end position="865"/>
    </location>
</feature>
<feature type="region of interest" description="Disordered" evidence="3">
    <location>
        <begin position="1"/>
        <end position="128"/>
    </location>
</feature>
<feature type="region of interest" description="Disordered" evidence="3">
    <location>
        <begin position="161"/>
        <end position="199"/>
    </location>
</feature>
<dbReference type="Pfam" id="PF12799">
    <property type="entry name" value="LRR_4"/>
    <property type="match status" value="2"/>
</dbReference>
<feature type="compositionally biased region" description="Basic and acidic residues" evidence="3">
    <location>
        <begin position="118"/>
        <end position="128"/>
    </location>
</feature>
<keyword evidence="5" id="KW-1185">Reference proteome</keyword>
<feature type="region of interest" description="Disordered" evidence="3">
    <location>
        <begin position="245"/>
        <end position="277"/>
    </location>
</feature>
<keyword evidence="1" id="KW-0433">Leucine-rich repeat</keyword>
<evidence type="ECO:0000256" key="1">
    <source>
        <dbReference type="ARBA" id="ARBA00022614"/>
    </source>
</evidence>
<feature type="compositionally biased region" description="Low complexity" evidence="3">
    <location>
        <begin position="351"/>
        <end position="361"/>
    </location>
</feature>
<feature type="compositionally biased region" description="Basic and acidic residues" evidence="3">
    <location>
        <begin position="1729"/>
        <end position="1760"/>
    </location>
</feature>
<dbReference type="SUPFAM" id="SSF52058">
    <property type="entry name" value="L domain-like"/>
    <property type="match status" value="1"/>
</dbReference>
<protein>
    <recommendedName>
        <fullName evidence="6">Septation initiation network scaffold protein cdc11</fullName>
    </recommendedName>
</protein>
<sequence>MEPWLNSLSEDWKSEQRSSSPAPSFSSSHQHGNTALSRSQSRIPHLAKNMRKDSSTGSFLRHRSTRGQARTNGEPVLRERSASSLNVPATADPQKFTSLPRRPSSVFSESQNSVQHHTIHEKPTLAETPEWKRRLANGEDIASDGFDLFSPSKLEGIFKQPIPSQLNSDNDVEQNDTDQKIRKPFSLPVSNSFPEQYSSFRPARGHVNLEVLEEVSEEEETQPHDMPALASDLARSGSLKGLVKQRVQSLERPHGSGGSRRPKQLLNENHEREGINIHDPRWRTISGQEELQNEFISPVTMSKQNSIRATVLRKSVDVDIDALQHKLKNAALGEAERPSSSSSDRHVNYGNNNAENPNNEPLPDLTSQSLPDDLSMGTQEFISHGGFINSRRGGRSNEASFLRKSLSQEPSPMDLNSRATLQLHSSPPQYSRMLDDSIEQSKLSASAPVTPEDTSVVHHIGSQLGPASSGSPLKLFGNRDTYTSNKLMRILNHFEEAGTSQDKAEDEVLTEEQRDNAFRMSQFGHGELDEFGFDQDIPRPSPIETAVIASADRIFKPITTNDGGAQTSVDETKSILSVSRHVEKEGDPPKDVGLSEKDRTAKRQKTLLNDQGNAQGQGTEVQRNYLEVRGPPEGKKRKDARPGNDGTLADPEILASRNLLKPKSARRSSVNRITPANVLEASVQKIVPEQSEANLTEALATELASFAQGAVQVNNDSRKPSLATKDYMEEANKVMQFIRSRGKPISVLPDIGEPGNLSDLNPDAILDLDIDADSTKDDFSRPPSRNRTSVPAADRRHARHDSRTASYLRKYQDEDGIEALANTSVFGTLAPTGNNLAVTPAQIPVSSDLQESSPPNMRIRNPTETMRKRKHSASTIEGAQAFTQDQTSQTQYSSRNSTQHTFPTNSSRSGHKGVIASGTVSIPDHVGMMTFDHERKTWIKKAHGTNGTKPPERRDRQTLTEDDPFEDIPDLSIDEQRELESETRRTQPLTVKPTRIDTVDEETKARSQASRKPLAELEPQVVKERDQFLLETEDDEEIDRSSLRSKASEHESRLHDGVPSQPPASLKDDRKQARVVTIAFSSPVVSAVNYANISEDDLDDLPREEDLPLDDSELEISDTGVNRGTKQIFAAEKVMHSPKERSQKTSRDHEPAVTFKSQTMSPIEEHIEEHDEEPPAGQMSLVHVNQSNELTPAPPRIMVKHQKSANKASSILCLTPLSEFSVHQVDSAKHPDQSYVEERKHPNALRQAHGSLALAVDELVKAITDAVPEELYWEQLHRMTIGAGSISSVHGLKDYCPALEELSAFDNKIAQLGGLPSSLRVLDIHNNMLNDLTSWGHLSNLQYLDVSGNQLESLEGFRSLIHLRSLKANNNRITNIDGILDLNGLLELQLGENYLGTVDFEGSELSRLRELNLSHNQLEEVRNLHSLPALEALDLSHNKLGKFEVEDMNKTLALKELRLSHNKLEGIGLKRMPMIKYLDMDNNNIKDIQGLSLAYHLEDLSLRQQSESSPVMDLVLSTPNECRRICLSSNTSLNGTFKLPTLPQNNLRELEIAACGISELPEGFGVLFPNCRILNANFNAIKDVTPVRKMLKLRNLLLAKNRIKKLRRTCLVLSRLVSLEKVDLRDNPLTIGFYSSVPSKITNDQSLPEARYHLPDGSQVEDATWMKVLDEVTGLRRRTIELLLAEHCKKLVHLDGLVLCHERLNAKDETWNKLTEQGVLIKPSSPSERSLERPAHENEGTYDAEDHQKVSRDADGDVNA</sequence>
<dbReference type="InterPro" id="IPR025875">
    <property type="entry name" value="Leu-rich_rpt_4"/>
</dbReference>
<dbReference type="GO" id="GO:0061499">
    <property type="term" value="C:outer plaque of mitotic spindle pole body"/>
    <property type="evidence" value="ECO:0007669"/>
    <property type="project" value="TreeGrafter"/>
</dbReference>
<feature type="compositionally biased region" description="Polar residues" evidence="3">
    <location>
        <begin position="846"/>
        <end position="855"/>
    </location>
</feature>
<dbReference type="RefSeq" id="XP_013275507.1">
    <property type="nucleotide sequence ID" value="XM_013420053.1"/>
</dbReference>
<feature type="region of interest" description="Disordered" evidence="3">
    <location>
        <begin position="385"/>
        <end position="414"/>
    </location>
</feature>
<feature type="compositionally biased region" description="Basic and acidic residues" evidence="3">
    <location>
        <begin position="1039"/>
        <end position="1056"/>
    </location>
</feature>
<evidence type="ECO:0000313" key="4">
    <source>
        <dbReference type="EMBL" id="KIX08371.1"/>
    </source>
</evidence>
<feature type="compositionally biased region" description="Basic and acidic residues" evidence="3">
    <location>
        <begin position="994"/>
        <end position="1005"/>
    </location>
</feature>
<dbReference type="Proteomes" id="UP000053617">
    <property type="component" value="Unassembled WGS sequence"/>
</dbReference>
<feature type="region of interest" description="Disordered" evidence="3">
    <location>
        <begin position="879"/>
        <end position="915"/>
    </location>
</feature>
<feature type="region of interest" description="Disordered" evidence="3">
    <location>
        <begin position="773"/>
        <end position="804"/>
    </location>
</feature>
<dbReference type="GO" id="GO:0035591">
    <property type="term" value="F:signaling adaptor activity"/>
    <property type="evidence" value="ECO:0007669"/>
    <property type="project" value="TreeGrafter"/>
</dbReference>
<feature type="region of interest" description="Disordered" evidence="3">
    <location>
        <begin position="1134"/>
        <end position="1161"/>
    </location>
</feature>
<feature type="compositionally biased region" description="Polar residues" evidence="3">
    <location>
        <begin position="105"/>
        <end position="116"/>
    </location>
</feature>
<dbReference type="GeneID" id="25291098"/>
<dbReference type="VEuPathDB" id="FungiDB:Z518_03027"/>
<gene>
    <name evidence="4" type="ORF">Z518_03027</name>
</gene>
<feature type="compositionally biased region" description="Basic and acidic residues" evidence="3">
    <location>
        <begin position="630"/>
        <end position="642"/>
    </location>
</feature>
<feature type="compositionally biased region" description="Basic and acidic residues" evidence="3">
    <location>
        <begin position="268"/>
        <end position="277"/>
    </location>
</feature>
<accession>A0A0D2IY96</accession>
<feature type="region of interest" description="Disordered" evidence="3">
    <location>
        <begin position="577"/>
        <end position="652"/>
    </location>
</feature>
<dbReference type="Gene3D" id="3.80.10.10">
    <property type="entry name" value="Ribonuclease Inhibitor"/>
    <property type="match status" value="2"/>
</dbReference>
<dbReference type="InterPro" id="IPR003591">
    <property type="entry name" value="Leu-rich_rpt_typical-subtyp"/>
</dbReference>
<dbReference type="GO" id="GO:1902412">
    <property type="term" value="P:regulation of mitotic cytokinesis"/>
    <property type="evidence" value="ECO:0007669"/>
    <property type="project" value="TreeGrafter"/>
</dbReference>
<dbReference type="SMART" id="SM00369">
    <property type="entry name" value="LRR_TYP"/>
    <property type="match status" value="7"/>
</dbReference>
<dbReference type="PRINTS" id="PR00019">
    <property type="entry name" value="LEURICHRPT"/>
</dbReference>
<feature type="compositionally biased region" description="Low complexity" evidence="3">
    <location>
        <begin position="18"/>
        <end position="28"/>
    </location>
</feature>
<feature type="compositionally biased region" description="Polar residues" evidence="3">
    <location>
        <begin position="606"/>
        <end position="622"/>
    </location>
</feature>
<feature type="compositionally biased region" description="Basic and acidic residues" evidence="3">
    <location>
        <begin position="950"/>
        <end position="959"/>
    </location>
</feature>
<feature type="region of interest" description="Disordered" evidence="3">
    <location>
        <begin position="940"/>
        <end position="1070"/>
    </location>
</feature>
<keyword evidence="2" id="KW-0677">Repeat</keyword>
<dbReference type="InterPro" id="IPR032675">
    <property type="entry name" value="LRR_dom_sf"/>
</dbReference>
<evidence type="ECO:0000313" key="5">
    <source>
        <dbReference type="Proteomes" id="UP000053617"/>
    </source>
</evidence>
<dbReference type="PROSITE" id="PS51450">
    <property type="entry name" value="LRR"/>
    <property type="match status" value="5"/>
</dbReference>
<feature type="region of interest" description="Disordered" evidence="3">
    <location>
        <begin position="1719"/>
        <end position="1760"/>
    </location>
</feature>
<feature type="compositionally biased region" description="Polar residues" evidence="3">
    <location>
        <begin position="29"/>
        <end position="42"/>
    </location>
</feature>
<proteinExistence type="predicted"/>
<dbReference type="PANTHER" id="PTHR47566">
    <property type="match status" value="1"/>
</dbReference>
<feature type="compositionally biased region" description="Acidic residues" evidence="3">
    <location>
        <begin position="960"/>
        <end position="973"/>
    </location>
</feature>
<feature type="compositionally biased region" description="Polar residues" evidence="3">
    <location>
        <begin position="188"/>
        <end position="199"/>
    </location>
</feature>
<dbReference type="OrthoDB" id="2192888at2759"/>
<dbReference type="EMBL" id="KN847476">
    <property type="protein sequence ID" value="KIX08371.1"/>
    <property type="molecule type" value="Genomic_DNA"/>
</dbReference>
<evidence type="ECO:0000256" key="3">
    <source>
        <dbReference type="SAM" id="MobiDB-lite"/>
    </source>
</evidence>
<evidence type="ECO:0000256" key="2">
    <source>
        <dbReference type="ARBA" id="ARBA00022737"/>
    </source>
</evidence>
<dbReference type="SMART" id="SM00365">
    <property type="entry name" value="LRR_SD22"/>
    <property type="match status" value="5"/>
</dbReference>
<dbReference type="InterPro" id="IPR052574">
    <property type="entry name" value="CDIRP"/>
</dbReference>